<evidence type="ECO:0000313" key="2">
    <source>
        <dbReference type="EMBL" id="DAD86093.1"/>
    </source>
</evidence>
<dbReference type="Pfam" id="PF05133">
    <property type="entry name" value="SPP1_portal"/>
    <property type="match status" value="1"/>
</dbReference>
<protein>
    <submittedName>
        <fullName evidence="2">Portal protein</fullName>
    </submittedName>
</protein>
<name>A0A8S5MUM3_9CAUD</name>
<accession>A0A8S5MUM3</accession>
<feature type="region of interest" description="Disordered" evidence="1">
    <location>
        <begin position="459"/>
        <end position="508"/>
    </location>
</feature>
<dbReference type="InterPro" id="IPR021145">
    <property type="entry name" value="Portal_protein_SPP1_Gp6-like"/>
</dbReference>
<reference evidence="2" key="1">
    <citation type="journal article" date="2021" name="Proc. Natl. Acad. Sci. U.S.A.">
        <title>A Catalog of Tens of Thousands of Viruses from Human Metagenomes Reveals Hidden Associations with Chronic Diseases.</title>
        <authorList>
            <person name="Tisza M.J."/>
            <person name="Buck C.B."/>
        </authorList>
    </citation>
    <scope>NUCLEOTIDE SEQUENCE</scope>
    <source>
        <strain evidence="2">CtGyV19</strain>
    </source>
</reference>
<sequence>MRYSKMMMMVQKVLNDVSETNIDFCMSSQMARQIELWSKMYENHPPWKSKTVDVIGLPAAIAGEIARLTTLELKTECKGSARASYIDKVYQKVLKNLRIYTEYGCAKGGLIFKPYPSLGGVDVQIIQADCFFPISFDGSGKISQCVFLEQFRKGDKIFSRLEIHTLQNQVLTINNRVFLSTNDFTLGSEISIGMVDRWAELVPSISFSGVERLPFGYFKVPLANSEDSDSPLGVSVYSRAPGAIKEADRRYSQINWEYDAKEAAVHIAQSLLRLNPQTQETEYPEGKDRLYRDFEYNAGAVDKPLLEPYSPDIRDQSYFNGLNKQFRIIEFLCNLAYGTLSDPNNVDKTAEEIKTSKQRSYQFVSDTQGALQDALEDLLYAIDFYCTVYNLAPSGAYTASYVWDDSIVRDTDAIIDKNIKLTQADLRSRIMAIMEIDKCTEEEALEEIKRMAEDNQIIGQDVDWTRGDQDESEQENGDAEENKEEKEKKADDSQGREKAVKTDKKQVM</sequence>
<organism evidence="2">
    <name type="scientific">Siphoviridae sp. ctGyV19</name>
    <dbReference type="NCBI Taxonomy" id="2826225"/>
    <lineage>
        <taxon>Viruses</taxon>
        <taxon>Duplodnaviria</taxon>
        <taxon>Heunggongvirae</taxon>
        <taxon>Uroviricota</taxon>
        <taxon>Caudoviricetes</taxon>
    </lineage>
</organism>
<feature type="compositionally biased region" description="Basic and acidic residues" evidence="1">
    <location>
        <begin position="483"/>
        <end position="508"/>
    </location>
</feature>
<proteinExistence type="predicted"/>
<feature type="compositionally biased region" description="Acidic residues" evidence="1">
    <location>
        <begin position="470"/>
        <end position="482"/>
    </location>
</feature>
<evidence type="ECO:0000256" key="1">
    <source>
        <dbReference type="SAM" id="MobiDB-lite"/>
    </source>
</evidence>
<dbReference type="EMBL" id="BK014994">
    <property type="protein sequence ID" value="DAD86093.1"/>
    <property type="molecule type" value="Genomic_DNA"/>
</dbReference>